<dbReference type="AlphaFoldDB" id="A0A167RMM3"/>
<evidence type="ECO:0000313" key="2">
    <source>
        <dbReference type="Proteomes" id="UP000076744"/>
    </source>
</evidence>
<organism evidence="1 2">
    <name type="scientific">Cordyceps fumosorosea (strain ARSEF 2679)</name>
    <name type="common">Isaria fumosorosea</name>
    <dbReference type="NCBI Taxonomy" id="1081104"/>
    <lineage>
        <taxon>Eukaryota</taxon>
        <taxon>Fungi</taxon>
        <taxon>Dikarya</taxon>
        <taxon>Ascomycota</taxon>
        <taxon>Pezizomycotina</taxon>
        <taxon>Sordariomycetes</taxon>
        <taxon>Hypocreomycetidae</taxon>
        <taxon>Hypocreales</taxon>
        <taxon>Cordycipitaceae</taxon>
        <taxon>Cordyceps</taxon>
    </lineage>
</organism>
<dbReference type="Proteomes" id="UP000076744">
    <property type="component" value="Unassembled WGS sequence"/>
</dbReference>
<proteinExistence type="predicted"/>
<protein>
    <submittedName>
        <fullName evidence="1">Uncharacterized protein</fullName>
    </submittedName>
</protein>
<dbReference type="OrthoDB" id="3800738at2759"/>
<sequence length="178" mass="19679">MAVAAVLAVPELHEAILLQIEMTTLLISAQRASRPSRGCLHIVIPGSLLPPERELATHARRAAVRPPARLLPQRRAPRGPLGDASPLRMCRLYDLVQERACRHESHCFWFRVHWAVMRGPASCEASQELGTLLFAQARVVVEFVEAKQPAATPKEPGDSDVFDGVFGALSTSQLKLYW</sequence>
<comment type="caution">
    <text evidence="1">The sequence shown here is derived from an EMBL/GenBank/DDBJ whole genome shotgun (WGS) entry which is preliminary data.</text>
</comment>
<keyword evidence="2" id="KW-1185">Reference proteome</keyword>
<dbReference type="GeneID" id="30022819"/>
<dbReference type="RefSeq" id="XP_018702619.1">
    <property type="nucleotide sequence ID" value="XM_018850131.1"/>
</dbReference>
<reference evidence="1 2" key="1">
    <citation type="journal article" date="2016" name="Genome Biol. Evol.">
        <title>Divergent and convergent evolution of fungal pathogenicity.</title>
        <authorList>
            <person name="Shang Y."/>
            <person name="Xiao G."/>
            <person name="Zheng P."/>
            <person name="Cen K."/>
            <person name="Zhan S."/>
            <person name="Wang C."/>
        </authorList>
    </citation>
    <scope>NUCLEOTIDE SEQUENCE [LARGE SCALE GENOMIC DNA]</scope>
    <source>
        <strain evidence="1 2">ARSEF 2679</strain>
    </source>
</reference>
<dbReference type="EMBL" id="AZHB01000017">
    <property type="protein sequence ID" value="OAA58744.1"/>
    <property type="molecule type" value="Genomic_DNA"/>
</dbReference>
<name>A0A167RMM3_CORFA</name>
<accession>A0A167RMM3</accession>
<dbReference type="STRING" id="1081104.A0A167RMM3"/>
<evidence type="ECO:0000313" key="1">
    <source>
        <dbReference type="EMBL" id="OAA58744.1"/>
    </source>
</evidence>
<gene>
    <name evidence="1" type="ORF">ISF_06527</name>
</gene>